<dbReference type="Gene3D" id="1.10.287.110">
    <property type="entry name" value="DnaJ domain"/>
    <property type="match status" value="1"/>
</dbReference>
<accession>A0A291GPB2</accession>
<feature type="compositionally biased region" description="Basic and acidic residues" evidence="1">
    <location>
        <begin position="80"/>
        <end position="94"/>
    </location>
</feature>
<feature type="domain" description="J" evidence="3">
    <location>
        <begin position="4"/>
        <end position="65"/>
    </location>
</feature>
<dbReference type="RefSeq" id="WP_096803146.1">
    <property type="nucleotide sequence ID" value="NZ_CP023563.1"/>
</dbReference>
<dbReference type="InterPro" id="IPR001623">
    <property type="entry name" value="DnaJ_domain"/>
</dbReference>
<dbReference type="OrthoDB" id="166297at2"/>
<reference evidence="5" key="1">
    <citation type="submission" date="2017-09" db="EMBL/GenBank/DDBJ databases">
        <title>Brachybacterium sp. VM2412.</title>
        <authorList>
            <person name="Tak E.J."/>
            <person name="Bae J.-W."/>
        </authorList>
    </citation>
    <scope>NUCLEOTIDE SEQUENCE [LARGE SCALE GENOMIC DNA]</scope>
    <source>
        <strain evidence="5">VM2412</strain>
    </source>
</reference>
<keyword evidence="2" id="KW-0472">Membrane</keyword>
<feature type="transmembrane region" description="Helical" evidence="2">
    <location>
        <begin position="205"/>
        <end position="223"/>
    </location>
</feature>
<feature type="transmembrane region" description="Helical" evidence="2">
    <location>
        <begin position="144"/>
        <end position="166"/>
    </location>
</feature>
<name>A0A291GPB2_9MICO</name>
<dbReference type="SMART" id="SM00271">
    <property type="entry name" value="DnaJ"/>
    <property type="match status" value="1"/>
</dbReference>
<dbReference type="Proteomes" id="UP000218165">
    <property type="component" value="Chromosome"/>
</dbReference>
<dbReference type="AlphaFoldDB" id="A0A291GPB2"/>
<dbReference type="SUPFAM" id="SSF46565">
    <property type="entry name" value="Chaperone J-domain"/>
    <property type="match status" value="1"/>
</dbReference>
<protein>
    <recommendedName>
        <fullName evidence="3">J domain-containing protein</fullName>
    </recommendedName>
</protein>
<dbReference type="PANTHER" id="PTHR44240">
    <property type="entry name" value="DNAJ DOMAIN (PROKARYOTIC HEAT SHOCK PROTEIN)-RELATED"/>
    <property type="match status" value="1"/>
</dbReference>
<keyword evidence="2" id="KW-0812">Transmembrane</keyword>
<dbReference type="EMBL" id="CP023563">
    <property type="protein sequence ID" value="ATG52028.1"/>
    <property type="molecule type" value="Genomic_DNA"/>
</dbReference>
<organism evidence="4 5">
    <name type="scientific">Brachybacterium vulturis</name>
    <dbReference type="NCBI Taxonomy" id="2017484"/>
    <lineage>
        <taxon>Bacteria</taxon>
        <taxon>Bacillati</taxon>
        <taxon>Actinomycetota</taxon>
        <taxon>Actinomycetes</taxon>
        <taxon>Micrococcales</taxon>
        <taxon>Dermabacteraceae</taxon>
        <taxon>Brachybacterium</taxon>
    </lineage>
</organism>
<evidence type="ECO:0000256" key="2">
    <source>
        <dbReference type="SAM" id="Phobius"/>
    </source>
</evidence>
<dbReference type="KEGG" id="brz:CFK38_11235"/>
<feature type="transmembrane region" description="Helical" evidence="2">
    <location>
        <begin position="178"/>
        <end position="200"/>
    </location>
</feature>
<dbReference type="InterPro" id="IPR036869">
    <property type="entry name" value="J_dom_sf"/>
</dbReference>
<dbReference type="Pfam" id="PF00226">
    <property type="entry name" value="DnaJ"/>
    <property type="match status" value="1"/>
</dbReference>
<keyword evidence="5" id="KW-1185">Reference proteome</keyword>
<keyword evidence="2" id="KW-1133">Transmembrane helix</keyword>
<feature type="region of interest" description="Disordered" evidence="1">
    <location>
        <begin position="65"/>
        <end position="102"/>
    </location>
</feature>
<gene>
    <name evidence="4" type="ORF">CFK38_11235</name>
</gene>
<evidence type="ECO:0000256" key="1">
    <source>
        <dbReference type="SAM" id="MobiDB-lite"/>
    </source>
</evidence>
<proteinExistence type="predicted"/>
<dbReference type="PANTHER" id="PTHR44240:SF33">
    <property type="entry name" value="OS03G0244950 PROTEIN"/>
    <property type="match status" value="1"/>
</dbReference>
<dbReference type="PROSITE" id="PS50076">
    <property type="entry name" value="DNAJ_2"/>
    <property type="match status" value="1"/>
</dbReference>
<dbReference type="PRINTS" id="PR00625">
    <property type="entry name" value="JDOMAIN"/>
</dbReference>
<dbReference type="InterPro" id="IPR052276">
    <property type="entry name" value="Diphthamide-biosynth_chaperone"/>
</dbReference>
<evidence type="ECO:0000259" key="3">
    <source>
        <dbReference type="PROSITE" id="PS50076"/>
    </source>
</evidence>
<dbReference type="CDD" id="cd06257">
    <property type="entry name" value="DnaJ"/>
    <property type="match status" value="1"/>
</dbReference>
<feature type="transmembrane region" description="Helical" evidence="2">
    <location>
        <begin position="229"/>
        <end position="251"/>
    </location>
</feature>
<evidence type="ECO:0000313" key="4">
    <source>
        <dbReference type="EMBL" id="ATG52028.1"/>
    </source>
</evidence>
<sequence length="439" mass="45909">MAITHYEVLGVDQNATRAEITAAFRAQMRALHADVGGDDELAKNVSSAYNVLSNATKRAAYDRTLGQRRASSPAPGHATPDGESRQAARTERNRVFTPEDGGRGASFSMLSVDPSTWAWHVAARSEDDPAETAGTGPRSVLRTVLTVLSFLAWAAAGAAAASTLGLPLARIGALSVPLALLSGFIIHLVWSALMVTLAVLHRWGLAFSLILALAAAVVIYLDAGTPLPMIGAGLCYLASMATTYASFGVALTRAGSREGNGVIDSSFITQVGATTLGDRHADIDRLLGALKLAFGHRTGARVILLPDRVTPRPGSSPVRAQVAVVVGKTLHLIAIPPLGRDGLEISGSDVISDGQVHRNVVRDEVAALAERFGRGGQARGYVVPTRLTTEPPADTQAHGVVFGSLGQVIDAIGSAAGADLDKEDALYRHRALESMSLLV</sequence>
<evidence type="ECO:0000313" key="5">
    <source>
        <dbReference type="Proteomes" id="UP000218165"/>
    </source>
</evidence>